<keyword evidence="2 7" id="KW-0732">Signal</keyword>
<evidence type="ECO:0000313" key="9">
    <source>
        <dbReference type="Proteomes" id="UP000609346"/>
    </source>
</evidence>
<evidence type="ECO:0000256" key="2">
    <source>
        <dbReference type="ARBA" id="ARBA00022729"/>
    </source>
</evidence>
<feature type="region of interest" description="Disordered" evidence="6">
    <location>
        <begin position="24"/>
        <end position="54"/>
    </location>
</feature>
<dbReference type="InterPro" id="IPR050490">
    <property type="entry name" value="Bact_solute-bd_prot1"/>
</dbReference>
<comment type="caution">
    <text evidence="8">The sequence shown here is derived from an EMBL/GenBank/DDBJ whole genome shotgun (WGS) entry which is preliminary data.</text>
</comment>
<dbReference type="SUPFAM" id="SSF53850">
    <property type="entry name" value="Periplasmic binding protein-like II"/>
    <property type="match status" value="1"/>
</dbReference>
<protein>
    <submittedName>
        <fullName evidence="8">Sugar ABC transporter substrate-binding protein</fullName>
    </submittedName>
</protein>
<name>A0ABR8MZF2_9BACL</name>
<keyword evidence="9" id="KW-1185">Reference proteome</keyword>
<sequence>MKKKGLSMLLVLMVLMAVVSACGSSGSSSSSDKETNQAPAVKSEGNSDTAEPKASGEEVTLTYAMWDSNQAKGLQTIVDEFEKENPGIKVKIEVTGWSDYWTMLEAGATGGSLPDVFWMHSNEIYRYASNDMLLDLSDRIKNSQKVEMDKFPTGLTQIYNFEGKQYAIPKDFDTIGLWYNKTMFDEAKLAYPNENWTWDDLYKAAKALTKNGKYGILTPFHNQEGYYNFVYQNDGTIITADKKSGYDDPNTIEALKYYINFIREGLSPEVYGDSERAEAMQNGLAAMGFFGSWNLSGFTANEYMAKNFDVAPLPKGKKQATIFNGLGNAIAHNTKHPEEAWKFVEYLSSKEGQFRQAELGIAISAYDGAAEQWVSSNTTFHVKAFVDMVKYAVIRPYSNTTAVWEDKAYEALKPAFTGQQTVEEAAKNAAKIMNESLATEK</sequence>
<dbReference type="Proteomes" id="UP000609346">
    <property type="component" value="Unassembled WGS sequence"/>
</dbReference>
<dbReference type="PANTHER" id="PTHR43649:SF33">
    <property type="entry name" value="POLYGALACTURONAN_RHAMNOGALACTURONAN-BINDING PROTEIN YTCQ"/>
    <property type="match status" value="1"/>
</dbReference>
<evidence type="ECO:0000256" key="4">
    <source>
        <dbReference type="ARBA" id="ARBA00023139"/>
    </source>
</evidence>
<keyword evidence="1" id="KW-1003">Cell membrane</keyword>
<dbReference type="Pfam" id="PF01547">
    <property type="entry name" value="SBP_bac_1"/>
    <property type="match status" value="1"/>
</dbReference>
<evidence type="ECO:0000256" key="6">
    <source>
        <dbReference type="SAM" id="MobiDB-lite"/>
    </source>
</evidence>
<dbReference type="InterPro" id="IPR006059">
    <property type="entry name" value="SBP"/>
</dbReference>
<evidence type="ECO:0000256" key="7">
    <source>
        <dbReference type="SAM" id="SignalP"/>
    </source>
</evidence>
<accession>A0ABR8MZF2</accession>
<keyword evidence="5" id="KW-0449">Lipoprotein</keyword>
<evidence type="ECO:0000256" key="1">
    <source>
        <dbReference type="ARBA" id="ARBA00022475"/>
    </source>
</evidence>
<keyword evidence="4" id="KW-0564">Palmitate</keyword>
<dbReference type="PROSITE" id="PS51257">
    <property type="entry name" value="PROKAR_LIPOPROTEIN"/>
    <property type="match status" value="1"/>
</dbReference>
<evidence type="ECO:0000256" key="3">
    <source>
        <dbReference type="ARBA" id="ARBA00023136"/>
    </source>
</evidence>
<dbReference type="PANTHER" id="PTHR43649">
    <property type="entry name" value="ARABINOSE-BINDING PROTEIN-RELATED"/>
    <property type="match status" value="1"/>
</dbReference>
<reference evidence="8 9" key="1">
    <citation type="submission" date="2020-09" db="EMBL/GenBank/DDBJ databases">
        <title>Paenibacillus sp. strain PR3 16S rRNA gene Genome sequencing and assembly.</title>
        <authorList>
            <person name="Kim J."/>
        </authorList>
    </citation>
    <scope>NUCLEOTIDE SEQUENCE [LARGE SCALE GENOMIC DNA]</scope>
    <source>
        <strain evidence="8 9">PR3</strain>
    </source>
</reference>
<keyword evidence="3" id="KW-0472">Membrane</keyword>
<proteinExistence type="predicted"/>
<gene>
    <name evidence="8" type="ORF">H8B09_14240</name>
</gene>
<feature type="chain" id="PRO_5047210572" evidence="7">
    <location>
        <begin position="22"/>
        <end position="441"/>
    </location>
</feature>
<organism evidence="8 9">
    <name type="scientific">Paenibacillus terricola</name>
    <dbReference type="NCBI Taxonomy" id="2763503"/>
    <lineage>
        <taxon>Bacteria</taxon>
        <taxon>Bacillati</taxon>
        <taxon>Bacillota</taxon>
        <taxon>Bacilli</taxon>
        <taxon>Bacillales</taxon>
        <taxon>Paenibacillaceae</taxon>
        <taxon>Paenibacillus</taxon>
    </lineage>
</organism>
<evidence type="ECO:0000313" key="8">
    <source>
        <dbReference type="EMBL" id="MBD3919919.1"/>
    </source>
</evidence>
<feature type="signal peptide" evidence="7">
    <location>
        <begin position="1"/>
        <end position="21"/>
    </location>
</feature>
<dbReference type="CDD" id="cd13585">
    <property type="entry name" value="PBP2_TMBP_like"/>
    <property type="match status" value="1"/>
</dbReference>
<dbReference type="EMBL" id="JACXZA010000003">
    <property type="protein sequence ID" value="MBD3919919.1"/>
    <property type="molecule type" value="Genomic_DNA"/>
</dbReference>
<dbReference type="RefSeq" id="WP_191204191.1">
    <property type="nucleotide sequence ID" value="NZ_JACXZA010000003.1"/>
</dbReference>
<evidence type="ECO:0000256" key="5">
    <source>
        <dbReference type="ARBA" id="ARBA00023288"/>
    </source>
</evidence>
<dbReference type="Gene3D" id="3.40.190.10">
    <property type="entry name" value="Periplasmic binding protein-like II"/>
    <property type="match status" value="1"/>
</dbReference>